<dbReference type="InterPro" id="IPR011014">
    <property type="entry name" value="MscS_channel_TM-2"/>
</dbReference>
<evidence type="ECO:0000256" key="1">
    <source>
        <dbReference type="ARBA" id="ARBA00004651"/>
    </source>
</evidence>
<dbReference type="InterPro" id="IPR049278">
    <property type="entry name" value="MS_channel_C"/>
</dbReference>
<dbReference type="InterPro" id="IPR010920">
    <property type="entry name" value="LSM_dom_sf"/>
</dbReference>
<dbReference type="Pfam" id="PF21082">
    <property type="entry name" value="MS_channel_3rd"/>
    <property type="match status" value="1"/>
</dbReference>
<dbReference type="InterPro" id="IPR045275">
    <property type="entry name" value="MscS_archaea/bacteria_type"/>
</dbReference>
<feature type="transmembrane region" description="Helical" evidence="7">
    <location>
        <begin position="27"/>
        <end position="45"/>
    </location>
</feature>
<evidence type="ECO:0000259" key="9">
    <source>
        <dbReference type="Pfam" id="PF21082"/>
    </source>
</evidence>
<dbReference type="GO" id="GO:0005886">
    <property type="term" value="C:plasma membrane"/>
    <property type="evidence" value="ECO:0007669"/>
    <property type="project" value="UniProtKB-SubCell"/>
</dbReference>
<dbReference type="Gene3D" id="3.30.70.100">
    <property type="match status" value="1"/>
</dbReference>
<keyword evidence="6 7" id="KW-0472">Membrane</keyword>
<gene>
    <name evidence="10" type="ORF">EDC91_101234</name>
</gene>
<comment type="subcellular location">
    <subcellularLocation>
        <location evidence="7">Cell inner membrane</location>
        <topology evidence="7">Multi-pass membrane protein</topology>
    </subcellularLocation>
    <subcellularLocation>
        <location evidence="1">Cell membrane</location>
        <topology evidence="1">Multi-pass membrane protein</topology>
    </subcellularLocation>
</comment>
<evidence type="ECO:0000256" key="6">
    <source>
        <dbReference type="ARBA" id="ARBA00023136"/>
    </source>
</evidence>
<keyword evidence="11" id="KW-1185">Reference proteome</keyword>
<reference evidence="10 11" key="1">
    <citation type="submission" date="2019-03" db="EMBL/GenBank/DDBJ databases">
        <title>Freshwater and sediment microbial communities from various areas in North America, analyzing microbe dynamics in response to fracking.</title>
        <authorList>
            <person name="Lamendella R."/>
        </authorList>
    </citation>
    <scope>NUCLEOTIDE SEQUENCE [LARGE SCALE GENOMIC DNA]</scope>
    <source>
        <strain evidence="10 11">74A</strain>
    </source>
</reference>
<feature type="domain" description="Mechanosensitive ion channel MscS C-terminal" evidence="9">
    <location>
        <begin position="184"/>
        <end position="266"/>
    </location>
</feature>
<dbReference type="Pfam" id="PF05552">
    <property type="entry name" value="MS_channel_1st_1"/>
    <property type="match status" value="1"/>
</dbReference>
<evidence type="ECO:0000256" key="2">
    <source>
        <dbReference type="ARBA" id="ARBA00008017"/>
    </source>
</evidence>
<dbReference type="Proteomes" id="UP000294832">
    <property type="component" value="Unassembled WGS sequence"/>
</dbReference>
<dbReference type="GO" id="GO:0008381">
    <property type="term" value="F:mechanosensitive monoatomic ion channel activity"/>
    <property type="evidence" value="ECO:0007669"/>
    <property type="project" value="InterPro"/>
</dbReference>
<dbReference type="OrthoDB" id="9809206at2"/>
<evidence type="ECO:0000313" key="11">
    <source>
        <dbReference type="Proteomes" id="UP000294832"/>
    </source>
</evidence>
<name>A0A4R2FLV6_9GAMM</name>
<dbReference type="Gene3D" id="1.10.287.1260">
    <property type="match status" value="1"/>
</dbReference>
<evidence type="ECO:0000313" key="10">
    <source>
        <dbReference type="EMBL" id="TCN90758.1"/>
    </source>
</evidence>
<keyword evidence="5 7" id="KW-1133">Transmembrane helix</keyword>
<accession>A0A4R2FLV6</accession>
<dbReference type="Pfam" id="PF00924">
    <property type="entry name" value="MS_channel_2nd"/>
    <property type="match status" value="1"/>
</dbReference>
<proteinExistence type="inferred from homology"/>
<dbReference type="SUPFAM" id="SSF82861">
    <property type="entry name" value="Mechanosensitive channel protein MscS (YggB), transmembrane region"/>
    <property type="match status" value="1"/>
</dbReference>
<evidence type="ECO:0000256" key="5">
    <source>
        <dbReference type="ARBA" id="ARBA00022989"/>
    </source>
</evidence>
<keyword evidence="7" id="KW-0997">Cell inner membrane</keyword>
<dbReference type="SUPFAM" id="SSF82689">
    <property type="entry name" value="Mechanosensitive channel protein MscS (YggB), C-terminal domain"/>
    <property type="match status" value="1"/>
</dbReference>
<dbReference type="SUPFAM" id="SSF50182">
    <property type="entry name" value="Sm-like ribonucleoproteins"/>
    <property type="match status" value="1"/>
</dbReference>
<comment type="similarity">
    <text evidence="2 7">Belongs to the MscS (TC 1.A.23) family.</text>
</comment>
<comment type="caution">
    <text evidence="10">The sequence shown here is derived from an EMBL/GenBank/DDBJ whole genome shotgun (WGS) entry which is preliminary data.</text>
</comment>
<dbReference type="InterPro" id="IPR011066">
    <property type="entry name" value="MscS_channel_C_sf"/>
</dbReference>
<dbReference type="PANTHER" id="PTHR30221:SF1">
    <property type="entry name" value="SMALL-CONDUCTANCE MECHANOSENSITIVE CHANNEL"/>
    <property type="match status" value="1"/>
</dbReference>
<dbReference type="EMBL" id="SLWF01000001">
    <property type="protein sequence ID" value="TCN90758.1"/>
    <property type="molecule type" value="Genomic_DNA"/>
</dbReference>
<keyword evidence="4 7" id="KW-0812">Transmembrane</keyword>
<dbReference type="InterPro" id="IPR006685">
    <property type="entry name" value="MscS_channel_2nd"/>
</dbReference>
<comment type="subunit">
    <text evidence="7">Homoheptamer.</text>
</comment>
<evidence type="ECO:0000256" key="7">
    <source>
        <dbReference type="RuleBase" id="RU369025"/>
    </source>
</evidence>
<keyword evidence="7" id="KW-0407">Ion channel</keyword>
<sequence>MAENTLGTELAQVQQIYDVVTEFMVNYSFQILGALIIFLLGLWLAGKASSLVEKQLQKHGIDITLSTFVTHLVRLLVIIMISIIALGKLGISVTPMVAAIGAASLGAGLAVQGMLSNYAAGITIIVTRPFVVGNTISINNITGQVKDIKLGMTYLTNEEGELISIPNKHILGEVLHNSFANKLVELHFNIDYQTDPTTVINLINDILAQHSQVDKSCPLQVGINGFNSTGLDIGVRYWIPTNSYFQDKYQINLQLWQALTNAGIKIPNPIRQLYMHNSNID</sequence>
<keyword evidence="7" id="KW-0813">Transport</keyword>
<feature type="domain" description="Mechanosensitive ion channel MscS" evidence="8">
    <location>
        <begin position="114"/>
        <end position="177"/>
    </location>
</feature>
<keyword evidence="3" id="KW-1003">Cell membrane</keyword>
<dbReference type="InterPro" id="IPR008910">
    <property type="entry name" value="MSC_TM_helix"/>
</dbReference>
<organism evidence="10 11">
    <name type="scientific">Shewanella fodinae</name>
    <dbReference type="NCBI Taxonomy" id="552357"/>
    <lineage>
        <taxon>Bacteria</taxon>
        <taxon>Pseudomonadati</taxon>
        <taxon>Pseudomonadota</taxon>
        <taxon>Gammaproteobacteria</taxon>
        <taxon>Alteromonadales</taxon>
        <taxon>Shewanellaceae</taxon>
        <taxon>Shewanella</taxon>
    </lineage>
</organism>
<dbReference type="Gene3D" id="2.30.30.60">
    <property type="match status" value="1"/>
</dbReference>
<comment type="function">
    <text evidence="7">Mechanosensitive channel that participates in the regulation of osmotic pressure changes within the cell, opening in response to stretch forces in the membrane lipid bilayer, without the need for other proteins. Contributes to normal resistance to hypoosmotic shock. Forms an ion channel of 1.0 nanosiemens conductance with a slight preference for anions.</text>
</comment>
<keyword evidence="7" id="KW-0406">Ion transport</keyword>
<dbReference type="RefSeq" id="WP_133037487.1">
    <property type="nucleotide sequence ID" value="NZ_BMXW01000018.1"/>
</dbReference>
<comment type="caution">
    <text evidence="7">Lacks conserved residue(s) required for the propagation of feature annotation.</text>
</comment>
<protein>
    <recommendedName>
        <fullName evidence="7">Small-conductance mechanosensitive channel</fullName>
    </recommendedName>
</protein>
<feature type="transmembrane region" description="Helical" evidence="7">
    <location>
        <begin position="93"/>
        <end position="111"/>
    </location>
</feature>
<evidence type="ECO:0000259" key="8">
    <source>
        <dbReference type="Pfam" id="PF00924"/>
    </source>
</evidence>
<feature type="transmembrane region" description="Helical" evidence="7">
    <location>
        <begin position="65"/>
        <end position="87"/>
    </location>
</feature>
<dbReference type="InterPro" id="IPR023408">
    <property type="entry name" value="MscS_beta-dom_sf"/>
</dbReference>
<evidence type="ECO:0000256" key="3">
    <source>
        <dbReference type="ARBA" id="ARBA00022475"/>
    </source>
</evidence>
<dbReference type="AlphaFoldDB" id="A0A4R2FLV6"/>
<dbReference type="PANTHER" id="PTHR30221">
    <property type="entry name" value="SMALL-CONDUCTANCE MECHANOSENSITIVE CHANNEL"/>
    <property type="match status" value="1"/>
</dbReference>
<evidence type="ECO:0000256" key="4">
    <source>
        <dbReference type="ARBA" id="ARBA00022692"/>
    </source>
</evidence>